<dbReference type="InterPro" id="IPR003661">
    <property type="entry name" value="HisK_dim/P_dom"/>
</dbReference>
<dbReference type="CDD" id="cd00082">
    <property type="entry name" value="HisKA"/>
    <property type="match status" value="1"/>
</dbReference>
<dbReference type="SUPFAM" id="SSF47384">
    <property type="entry name" value="Homodimeric domain of signal transducing histidine kinase"/>
    <property type="match status" value="1"/>
</dbReference>
<dbReference type="Pfam" id="PF00512">
    <property type="entry name" value="HisKA"/>
    <property type="match status" value="1"/>
</dbReference>
<evidence type="ECO:0000256" key="2">
    <source>
        <dbReference type="ARBA" id="ARBA00004429"/>
    </source>
</evidence>
<dbReference type="PANTHER" id="PTHR44936">
    <property type="entry name" value="SENSOR PROTEIN CREC"/>
    <property type="match status" value="1"/>
</dbReference>
<keyword evidence="12 15" id="KW-1133">Transmembrane helix</keyword>
<evidence type="ECO:0000256" key="12">
    <source>
        <dbReference type="ARBA" id="ARBA00022989"/>
    </source>
</evidence>
<keyword evidence="13" id="KW-0902">Two-component regulatory system</keyword>
<dbReference type="SMART" id="SM00387">
    <property type="entry name" value="HATPase_c"/>
    <property type="match status" value="1"/>
</dbReference>
<evidence type="ECO:0000259" key="16">
    <source>
        <dbReference type="PROSITE" id="PS50109"/>
    </source>
</evidence>
<dbReference type="InterPro" id="IPR005467">
    <property type="entry name" value="His_kinase_dom"/>
</dbReference>
<dbReference type="GO" id="GO:0000155">
    <property type="term" value="F:phosphorelay sensor kinase activity"/>
    <property type="evidence" value="ECO:0007669"/>
    <property type="project" value="InterPro"/>
</dbReference>
<evidence type="ECO:0000256" key="14">
    <source>
        <dbReference type="ARBA" id="ARBA00023136"/>
    </source>
</evidence>
<evidence type="ECO:0000256" key="7">
    <source>
        <dbReference type="ARBA" id="ARBA00022679"/>
    </source>
</evidence>
<dbReference type="InterPro" id="IPR004358">
    <property type="entry name" value="Sig_transdc_His_kin-like_C"/>
</dbReference>
<feature type="domain" description="Histidine kinase" evidence="16">
    <location>
        <begin position="286"/>
        <end position="485"/>
    </location>
</feature>
<comment type="catalytic activity">
    <reaction evidence="1">
        <text>ATP + protein L-histidine = ADP + protein N-phospho-L-histidine.</text>
        <dbReference type="EC" id="2.7.13.3"/>
    </reaction>
</comment>
<dbReference type="PROSITE" id="PS50885">
    <property type="entry name" value="HAMP"/>
    <property type="match status" value="1"/>
</dbReference>
<name>A0A238D7C0_THIDL</name>
<evidence type="ECO:0000256" key="5">
    <source>
        <dbReference type="ARBA" id="ARBA00022519"/>
    </source>
</evidence>
<dbReference type="Proteomes" id="UP000214566">
    <property type="component" value="Unassembled WGS sequence"/>
</dbReference>
<keyword evidence="19" id="KW-1185">Reference proteome</keyword>
<proteinExistence type="predicted"/>
<dbReference type="SMART" id="SM00304">
    <property type="entry name" value="HAMP"/>
    <property type="match status" value="1"/>
</dbReference>
<keyword evidence="8 15" id="KW-0812">Transmembrane</keyword>
<dbReference type="SUPFAM" id="SSF55874">
    <property type="entry name" value="ATPase domain of HSP90 chaperone/DNA topoisomerase II/histidine kinase"/>
    <property type="match status" value="1"/>
</dbReference>
<dbReference type="EMBL" id="FLMQ01000056">
    <property type="protein sequence ID" value="SBP89119.1"/>
    <property type="molecule type" value="Genomic_DNA"/>
</dbReference>
<evidence type="ECO:0000256" key="13">
    <source>
        <dbReference type="ARBA" id="ARBA00023012"/>
    </source>
</evidence>
<keyword evidence="9" id="KW-0547">Nucleotide-binding</keyword>
<keyword evidence="6" id="KW-0597">Phosphoprotein</keyword>
<dbReference type="Gene3D" id="3.30.565.10">
    <property type="entry name" value="Histidine kinase-like ATPase, C-terminal domain"/>
    <property type="match status" value="1"/>
</dbReference>
<evidence type="ECO:0000313" key="19">
    <source>
        <dbReference type="Proteomes" id="UP000214566"/>
    </source>
</evidence>
<dbReference type="CDD" id="cd06225">
    <property type="entry name" value="HAMP"/>
    <property type="match status" value="1"/>
</dbReference>
<keyword evidence="4" id="KW-1003">Cell membrane</keyword>
<dbReference type="AlphaFoldDB" id="A0A238D7C0"/>
<dbReference type="CDD" id="cd00075">
    <property type="entry name" value="HATPase"/>
    <property type="match status" value="1"/>
</dbReference>
<dbReference type="InterPro" id="IPR003660">
    <property type="entry name" value="HAMP_dom"/>
</dbReference>
<evidence type="ECO:0000256" key="4">
    <source>
        <dbReference type="ARBA" id="ARBA00022475"/>
    </source>
</evidence>
<dbReference type="Pfam" id="PF00672">
    <property type="entry name" value="HAMP"/>
    <property type="match status" value="1"/>
</dbReference>
<dbReference type="GO" id="GO:0005524">
    <property type="term" value="F:ATP binding"/>
    <property type="evidence" value="ECO:0007669"/>
    <property type="project" value="UniProtKB-KW"/>
</dbReference>
<dbReference type="OrthoDB" id="9804645at2"/>
<evidence type="ECO:0000256" key="1">
    <source>
        <dbReference type="ARBA" id="ARBA00000085"/>
    </source>
</evidence>
<dbReference type="PANTHER" id="PTHR44936:SF5">
    <property type="entry name" value="SENSOR HISTIDINE KINASE ENVZ"/>
    <property type="match status" value="1"/>
</dbReference>
<feature type="transmembrane region" description="Helical" evidence="15">
    <location>
        <begin position="204"/>
        <end position="225"/>
    </location>
</feature>
<dbReference type="InterPro" id="IPR036890">
    <property type="entry name" value="HATPase_C_sf"/>
</dbReference>
<gene>
    <name evidence="18" type="ORF">THIARS_70739</name>
</gene>
<evidence type="ECO:0000256" key="10">
    <source>
        <dbReference type="ARBA" id="ARBA00022777"/>
    </source>
</evidence>
<accession>A0A238D7C0</accession>
<evidence type="ECO:0000256" key="3">
    <source>
        <dbReference type="ARBA" id="ARBA00012438"/>
    </source>
</evidence>
<reference evidence="18 19" key="1">
    <citation type="submission" date="2016-06" db="EMBL/GenBank/DDBJ databases">
        <authorList>
            <person name="Kjaerup R.B."/>
            <person name="Dalgaard T.S."/>
            <person name="Juul-Madsen H.R."/>
        </authorList>
    </citation>
    <scope>NUCLEOTIDE SEQUENCE [LARGE SCALE GENOMIC DNA]</scope>
    <source>
        <strain evidence="18 19">DSM 16361</strain>
    </source>
</reference>
<protein>
    <recommendedName>
        <fullName evidence="3">histidine kinase</fullName>
        <ecNumber evidence="3">2.7.13.3</ecNumber>
    </recommendedName>
</protein>
<organism evidence="18 19">
    <name type="scientific">Thiomonas delicata</name>
    <name type="common">Thiomonas cuprina</name>
    <dbReference type="NCBI Taxonomy" id="364030"/>
    <lineage>
        <taxon>Bacteria</taxon>
        <taxon>Pseudomonadati</taxon>
        <taxon>Pseudomonadota</taxon>
        <taxon>Betaproteobacteria</taxon>
        <taxon>Burkholderiales</taxon>
        <taxon>Thiomonas</taxon>
    </lineage>
</organism>
<keyword evidence="10 18" id="KW-0418">Kinase</keyword>
<dbReference type="GO" id="GO:0005886">
    <property type="term" value="C:plasma membrane"/>
    <property type="evidence" value="ECO:0007669"/>
    <property type="project" value="UniProtKB-SubCell"/>
</dbReference>
<evidence type="ECO:0000259" key="17">
    <source>
        <dbReference type="PROSITE" id="PS50885"/>
    </source>
</evidence>
<evidence type="ECO:0000256" key="15">
    <source>
        <dbReference type="SAM" id="Phobius"/>
    </source>
</evidence>
<dbReference type="Pfam" id="PF02518">
    <property type="entry name" value="HATPase_c"/>
    <property type="match status" value="1"/>
</dbReference>
<evidence type="ECO:0000256" key="6">
    <source>
        <dbReference type="ARBA" id="ARBA00022553"/>
    </source>
</evidence>
<evidence type="ECO:0000256" key="9">
    <source>
        <dbReference type="ARBA" id="ARBA00022741"/>
    </source>
</evidence>
<keyword evidence="5" id="KW-0997">Cell inner membrane</keyword>
<dbReference type="InterPro" id="IPR036097">
    <property type="entry name" value="HisK_dim/P_sf"/>
</dbReference>
<sequence length="491" mass="53645">MMRLLPASLFGRMMLILFSGLVLAQILSASINFAERDRLLLRSSGMQSAQRIADIVKLLDSLGPAEQQRIVTILSVPPQVVRLEAAPQAPSAAALDNPHAAMFSAALHVALGDARPLRVSVRQAAPGARPSGLESGRQGMMGEHAGMAAAMSAAMPGMPGMPDMQAMRPFMASGLMFLTQVQLRDGSWVAFDTQLPQGPASTPWRLLLTLLVLLLTVLVLSYAAVRWMTRPLAVLASAADALGKDINRPPLPETGPTEVRRAAHAFNIMQSSLVRFIQDRTRIFAAMSHDLKTPITRMRLRTELLEDADLRQRFDKDLREMELMVTHTLDFMRGLEPPQVARPIDITALLESLQADNQDMHREVLIEGRARAPYVGDPERLKRCISNLIDNAILYGRQARIIVEDGPAALTLRIRDQGPGIAPDELGKVFEPFYRLEASRSRETGGTGLGLGIARNIARAAGGDVTLRNHPDGGLEATLHLPRKPGYLNAY</sequence>
<dbReference type="InterPro" id="IPR003594">
    <property type="entry name" value="HATPase_dom"/>
</dbReference>
<evidence type="ECO:0000256" key="8">
    <source>
        <dbReference type="ARBA" id="ARBA00022692"/>
    </source>
</evidence>
<dbReference type="EC" id="2.7.13.3" evidence="3"/>
<evidence type="ECO:0000256" key="11">
    <source>
        <dbReference type="ARBA" id="ARBA00022840"/>
    </source>
</evidence>
<feature type="domain" description="HAMP" evidence="17">
    <location>
        <begin position="226"/>
        <end position="278"/>
    </location>
</feature>
<keyword evidence="7" id="KW-0808">Transferase</keyword>
<evidence type="ECO:0000313" key="18">
    <source>
        <dbReference type="EMBL" id="SBP89119.1"/>
    </source>
</evidence>
<keyword evidence="11" id="KW-0067">ATP-binding</keyword>
<dbReference type="PRINTS" id="PR00344">
    <property type="entry name" value="BCTRLSENSOR"/>
</dbReference>
<dbReference type="Gene3D" id="1.10.287.130">
    <property type="match status" value="1"/>
</dbReference>
<dbReference type="PROSITE" id="PS50109">
    <property type="entry name" value="HIS_KIN"/>
    <property type="match status" value="1"/>
</dbReference>
<dbReference type="SMART" id="SM00388">
    <property type="entry name" value="HisKA"/>
    <property type="match status" value="1"/>
</dbReference>
<dbReference type="InterPro" id="IPR050980">
    <property type="entry name" value="2C_sensor_his_kinase"/>
</dbReference>
<keyword evidence="14 15" id="KW-0472">Membrane</keyword>
<comment type="subcellular location">
    <subcellularLocation>
        <location evidence="2">Cell inner membrane</location>
        <topology evidence="2">Multi-pass membrane protein</topology>
    </subcellularLocation>
</comment>